<dbReference type="Pfam" id="PF18849">
    <property type="entry name" value="baeRF_family7"/>
    <property type="match status" value="1"/>
</dbReference>
<evidence type="ECO:0000313" key="1">
    <source>
        <dbReference type="EMBL" id="QED36881.1"/>
    </source>
</evidence>
<dbReference type="EMBL" id="CP042476">
    <property type="protein sequence ID" value="QED36881.1"/>
    <property type="molecule type" value="Genomic_DNA"/>
</dbReference>
<dbReference type="InterPro" id="IPR040837">
    <property type="entry name" value="Bact_RF_family7"/>
</dbReference>
<protein>
    <submittedName>
        <fullName evidence="1">Uncharacterized protein</fullName>
    </submittedName>
</protein>
<name>A0A5B8YH17_9FLAO</name>
<dbReference type="KEGG" id="anp:FK178_03765"/>
<dbReference type="RefSeq" id="WP_146831135.1">
    <property type="nucleotide sequence ID" value="NZ_CP042476.1"/>
</dbReference>
<gene>
    <name evidence="1" type="ORF">FK178_03765</name>
</gene>
<reference evidence="1 2" key="1">
    <citation type="submission" date="2019-08" db="EMBL/GenBank/DDBJ databases">
        <title>Antarcticibacterium arcticum sp. nov., a bacterium isolated from marine sediment of the Canadian Beaufort Sea.</title>
        <authorList>
            <person name="Lee Y.M."/>
            <person name="Baek K."/>
            <person name="Lee D.-H."/>
            <person name="Shin S.C."/>
            <person name="Jin Y.K."/>
            <person name="Park Y."/>
        </authorList>
    </citation>
    <scope>NUCLEOTIDE SEQUENCE [LARGE SCALE GENOMIC DNA]</scope>
    <source>
        <strain evidence="1 2">PAMC 28998</strain>
    </source>
</reference>
<sequence>MSIISKEDFTSLALFNNDVCVSIYIPTQRGGKDVLEGKNQRHLKSKWKEVKTRLEEKGVSKDKIENMAGPVLKLIDNSDFWRHQSDGFALFVSENVFEYYTFPLNFEEFEYIGKEFYLTPLVPMFNGKGRFYILEIQLKHVALYEATNYSIIKVDVDDITPSRLEERVGFDFEEKSLQFNSQGAGGGQTNMHGHAGADRERKDEIFRFFRAVDQGIDKIIHDETVPLVVSCEDSLFPIYKEANTFNHLYPESVPGNPADNKNMQELHAKAMKLIQPHLEKDRTEKTKQFRELSRDKTSVKVTDILPSIYEGKVDTLFLQEREDIFGKFDEENMAVEIQDNKTEDNTSLMNLAAKKVIEQGGSVFLVDTENMPEKTSKMNALFRYN</sequence>
<dbReference type="Proteomes" id="UP000321954">
    <property type="component" value="Chromosome"/>
</dbReference>
<dbReference type="AlphaFoldDB" id="A0A5B8YH17"/>
<keyword evidence="2" id="KW-1185">Reference proteome</keyword>
<proteinExistence type="predicted"/>
<accession>A0A5B8YH17</accession>
<evidence type="ECO:0000313" key="2">
    <source>
        <dbReference type="Proteomes" id="UP000321954"/>
    </source>
</evidence>
<dbReference type="OrthoDB" id="4393931at2"/>
<organism evidence="1 2">
    <name type="scientific">Antarcticibacterium arcticum</name>
    <dbReference type="NCBI Taxonomy" id="2585771"/>
    <lineage>
        <taxon>Bacteria</taxon>
        <taxon>Pseudomonadati</taxon>
        <taxon>Bacteroidota</taxon>
        <taxon>Flavobacteriia</taxon>
        <taxon>Flavobacteriales</taxon>
        <taxon>Flavobacteriaceae</taxon>
        <taxon>Antarcticibacterium</taxon>
    </lineage>
</organism>